<dbReference type="InterPro" id="IPR013785">
    <property type="entry name" value="Aldolase_TIM"/>
</dbReference>
<dbReference type="InterPro" id="IPR007219">
    <property type="entry name" value="XnlR_reg_dom"/>
</dbReference>
<comment type="caution">
    <text evidence="6">The sequence shown here is derived from an EMBL/GenBank/DDBJ whole genome shotgun (WGS) entry which is preliminary data.</text>
</comment>
<protein>
    <submittedName>
        <fullName evidence="6">Zn(2)-C6 fungal-type domain-containing protein</fullName>
    </submittedName>
</protein>
<reference evidence="6 7" key="1">
    <citation type="journal article" date="2024" name="J Genomics">
        <title>Draft genome sequencing and assembly of Favolaschia claudopus CIRM-BRFM 2984 isolated from oak limbs.</title>
        <authorList>
            <person name="Navarro D."/>
            <person name="Drula E."/>
            <person name="Chaduli D."/>
            <person name="Cazenave R."/>
            <person name="Ahrendt S."/>
            <person name="Wang J."/>
            <person name="Lipzen A."/>
            <person name="Daum C."/>
            <person name="Barry K."/>
            <person name="Grigoriev I.V."/>
            <person name="Favel A."/>
            <person name="Rosso M.N."/>
            <person name="Martin F."/>
        </authorList>
    </citation>
    <scope>NUCLEOTIDE SEQUENCE [LARGE SCALE GENOMIC DNA]</scope>
    <source>
        <strain evidence="6 7">CIRM-BRFM 2984</strain>
    </source>
</reference>
<evidence type="ECO:0000313" key="6">
    <source>
        <dbReference type="EMBL" id="KAK7001816.1"/>
    </source>
</evidence>
<dbReference type="PROSITE" id="PS51349">
    <property type="entry name" value="FMN_HYDROXY_ACID_DH_2"/>
    <property type="match status" value="1"/>
</dbReference>
<evidence type="ECO:0000256" key="3">
    <source>
        <dbReference type="ARBA" id="ARBA00023242"/>
    </source>
</evidence>
<accession>A0AAW0A7E8</accession>
<dbReference type="EMBL" id="JAWWNJ010000081">
    <property type="protein sequence ID" value="KAK7001816.1"/>
    <property type="molecule type" value="Genomic_DNA"/>
</dbReference>
<name>A0AAW0A7E8_9AGAR</name>
<evidence type="ECO:0000256" key="1">
    <source>
        <dbReference type="ARBA" id="ARBA00001917"/>
    </source>
</evidence>
<feature type="domain" description="FMN hydroxy acid dehydrogenase" evidence="5">
    <location>
        <begin position="25"/>
        <end position="427"/>
    </location>
</feature>
<feature type="compositionally biased region" description="Polar residues" evidence="4">
    <location>
        <begin position="1079"/>
        <end position="1090"/>
    </location>
</feature>
<dbReference type="SUPFAM" id="SSF51395">
    <property type="entry name" value="FMN-linked oxidoreductases"/>
    <property type="match status" value="1"/>
</dbReference>
<sequence>MRPRRVSTSFTYMLDVYRGRKGVPPIGTAVFEELEAKAKDTLKDYPGAFMYAGGSAGTNSTYRANLRAFEKYRIVPRMLVDATTRSLETTIFGVKYPSPIFIAPIGVQGIFSAEAEFAAAAAGKNVNVPFIMSTASSRSIEDVAAANGDGHRWYQLYWPATNEITLSILGRAKASGFSALVVTLDTMLLGWRPHDLERSYLPFGHGVGIQVGTTDPVFMKKMGKEVQKSPRTKFPYDAPAMDGAFVAGDKDVQEGVHLGMEWLKETNSGLFRSWEDVKFLRDNWEGPLVLKGIQSVQDAQKALECGVDGIIVSNHGGRQVDGAIPSLYALVRIMRSSKVKEAQASGKFTILFDSGIRTGPDIFKALALGAQGVLLGRPWLYGSIVAGQEGVEQVLKMTLADLDTTLGLSGYKSLSEIQGKGEESSPRHKLVLLQFSSAPDEWRPEEIEITVEYFPVHLVYVVDARICRGFLKRLEQSLPAYPKPGQTVEGAGSGQSEVAMFIARDSAMTKRIHELEAALVACVLFLTHSARILILNDSVASTSTTQENEGRAKRQRTSSMSGSASPSASSETVSTSSRSTMAMNTTVMPVDTTDLTLGFGTLTIDVENRSRYVGPSGGAAYLNAELWKSQTPDRTGRAAADRSSASPRRPSHVEAQIVATMGCLPPYDEAVRIASLYEVIPEKIFFSTHLPTIYPDNMNPYLPAQLHVLALTAIVLALGTLFDLSVPVDTVRPRAAPFYDLAVAALNITVPLNIDTIPAVQTLHLMALYFLSTQGETGGEPAWQLLGMAMRSIQAQGCHRDGSRWELPAQELEERRRQSFTFGRPYAQGDDHYDCEMPQSCDTPLPSDNDAVQSSWSHTGWHTHKFRFAIILGRIVDKVFSVKLPAYAVIMDLDREINANYNELPRWIICDAVENPVKELPPHALGAESDMRRNAQIASLANMYFLTLLHLHRGPFCRALMLDAKNLENSRYAASIVSLHRAARAMINIARGLFALHPAITSRMWYWLFHSFTAAVCQAVLVIVAPSHPLSPAAFESMQAAAELFARADGERAKSAAARVGWLAAQASRTMEAYRAAQMRQSPSTSQSSDAAGPKLAFPTSNIRGIPAELLGTSTKLVRAQPEEAFSSPSPSSVPPPHLHAADGNVAGFQFASDGRPHSGFSTSMMQHEPLWAPQAPPQRAGSSGSPLIWSEYGDGGYRNIPAALNSNPPYGQQGQSHFQAMDSSMYASVDGFDLSRFIQSGANAWLFDRGSELESEVSNKLLIFRTTR</sequence>
<dbReference type="Proteomes" id="UP001362999">
    <property type="component" value="Unassembled WGS sequence"/>
</dbReference>
<feature type="region of interest" description="Disordered" evidence="4">
    <location>
        <begin position="543"/>
        <end position="581"/>
    </location>
</feature>
<keyword evidence="2" id="KW-0560">Oxidoreductase</keyword>
<dbReference type="InterPro" id="IPR000262">
    <property type="entry name" value="FMN-dep_DH"/>
</dbReference>
<keyword evidence="7" id="KW-1185">Reference proteome</keyword>
<evidence type="ECO:0000256" key="2">
    <source>
        <dbReference type="ARBA" id="ARBA00023002"/>
    </source>
</evidence>
<dbReference type="GO" id="GO:0006351">
    <property type="term" value="P:DNA-templated transcription"/>
    <property type="evidence" value="ECO:0007669"/>
    <property type="project" value="InterPro"/>
</dbReference>
<dbReference type="AlphaFoldDB" id="A0AAW0A7E8"/>
<dbReference type="InterPro" id="IPR008259">
    <property type="entry name" value="FMN_hydac_DH_AS"/>
</dbReference>
<dbReference type="PANTHER" id="PTHR10578">
    <property type="entry name" value="S -2-HYDROXY-ACID OXIDASE-RELATED"/>
    <property type="match status" value="1"/>
</dbReference>
<dbReference type="PROSITE" id="PS00557">
    <property type="entry name" value="FMN_HYDROXY_ACID_DH_1"/>
    <property type="match status" value="1"/>
</dbReference>
<dbReference type="GO" id="GO:0003677">
    <property type="term" value="F:DNA binding"/>
    <property type="evidence" value="ECO:0007669"/>
    <property type="project" value="InterPro"/>
</dbReference>
<feature type="compositionally biased region" description="Low complexity" evidence="4">
    <location>
        <begin position="557"/>
        <end position="580"/>
    </location>
</feature>
<evidence type="ECO:0000256" key="4">
    <source>
        <dbReference type="SAM" id="MobiDB-lite"/>
    </source>
</evidence>
<gene>
    <name evidence="6" type="ORF">R3P38DRAFT_3326717</name>
</gene>
<dbReference type="Pfam" id="PF01070">
    <property type="entry name" value="FMN_dh"/>
    <property type="match status" value="1"/>
</dbReference>
<dbReference type="InterPro" id="IPR037396">
    <property type="entry name" value="FMN_HAD"/>
</dbReference>
<evidence type="ECO:0000313" key="7">
    <source>
        <dbReference type="Proteomes" id="UP001362999"/>
    </source>
</evidence>
<dbReference type="Gene3D" id="3.20.20.70">
    <property type="entry name" value="Aldolase class I"/>
    <property type="match status" value="1"/>
</dbReference>
<comment type="cofactor">
    <cofactor evidence="1">
        <name>FMN</name>
        <dbReference type="ChEBI" id="CHEBI:58210"/>
    </cofactor>
</comment>
<evidence type="ECO:0000259" key="5">
    <source>
        <dbReference type="PROSITE" id="PS51349"/>
    </source>
</evidence>
<dbReference type="GO" id="GO:0016491">
    <property type="term" value="F:oxidoreductase activity"/>
    <property type="evidence" value="ECO:0007669"/>
    <property type="project" value="UniProtKB-KW"/>
</dbReference>
<feature type="region of interest" description="Disordered" evidence="4">
    <location>
        <begin position="1074"/>
        <end position="1100"/>
    </location>
</feature>
<dbReference type="PANTHER" id="PTHR10578:SF143">
    <property type="entry name" value="FMN-DEPENDENT ALPHA-HYDROXY ACID DEHYDROGENASE PB1A11.03"/>
    <property type="match status" value="1"/>
</dbReference>
<dbReference type="Pfam" id="PF04082">
    <property type="entry name" value="Fungal_trans"/>
    <property type="match status" value="1"/>
</dbReference>
<dbReference type="GO" id="GO:0008270">
    <property type="term" value="F:zinc ion binding"/>
    <property type="evidence" value="ECO:0007669"/>
    <property type="project" value="InterPro"/>
</dbReference>
<feature type="region of interest" description="Disordered" evidence="4">
    <location>
        <begin position="1121"/>
        <end position="1143"/>
    </location>
</feature>
<feature type="region of interest" description="Disordered" evidence="4">
    <location>
        <begin position="632"/>
        <end position="651"/>
    </location>
</feature>
<organism evidence="6 7">
    <name type="scientific">Favolaschia claudopus</name>
    <dbReference type="NCBI Taxonomy" id="2862362"/>
    <lineage>
        <taxon>Eukaryota</taxon>
        <taxon>Fungi</taxon>
        <taxon>Dikarya</taxon>
        <taxon>Basidiomycota</taxon>
        <taxon>Agaricomycotina</taxon>
        <taxon>Agaricomycetes</taxon>
        <taxon>Agaricomycetidae</taxon>
        <taxon>Agaricales</taxon>
        <taxon>Marasmiineae</taxon>
        <taxon>Mycenaceae</taxon>
        <taxon>Favolaschia</taxon>
    </lineage>
</organism>
<keyword evidence="3" id="KW-0539">Nucleus</keyword>
<proteinExistence type="predicted"/>
<dbReference type="CDD" id="cd12148">
    <property type="entry name" value="fungal_TF_MHR"/>
    <property type="match status" value="1"/>
</dbReference>